<keyword evidence="8" id="KW-0418">Kinase</keyword>
<dbReference type="GO" id="GO:0000978">
    <property type="term" value="F:RNA polymerase II cis-regulatory region sequence-specific DNA binding"/>
    <property type="evidence" value="ECO:0007669"/>
    <property type="project" value="TreeGrafter"/>
</dbReference>
<dbReference type="InterPro" id="IPR000467">
    <property type="entry name" value="G_patch_dom"/>
</dbReference>
<evidence type="ECO:0000313" key="8">
    <source>
        <dbReference type="EMBL" id="ETO19409.1"/>
    </source>
</evidence>
<reference evidence="8 9" key="1">
    <citation type="journal article" date="2013" name="Curr. Biol.">
        <title>The Genome of the Foraminiferan Reticulomyxa filosa.</title>
        <authorList>
            <person name="Glockner G."/>
            <person name="Hulsmann N."/>
            <person name="Schleicher M."/>
            <person name="Noegel A.A."/>
            <person name="Eichinger L."/>
            <person name="Gallinger C."/>
            <person name="Pawlowski J."/>
            <person name="Sierra R."/>
            <person name="Euteneuer U."/>
            <person name="Pillet L."/>
            <person name="Moustafa A."/>
            <person name="Platzer M."/>
            <person name="Groth M."/>
            <person name="Szafranski K."/>
            <person name="Schliwa M."/>
        </authorList>
    </citation>
    <scope>NUCLEOTIDE SEQUENCE [LARGE SCALE GENOMIC DNA]</scope>
</reference>
<keyword evidence="4" id="KW-0862">Zinc</keyword>
<accession>X6N127</accession>
<dbReference type="SMART" id="SM00443">
    <property type="entry name" value="G_patch"/>
    <property type="match status" value="1"/>
</dbReference>
<evidence type="ECO:0000259" key="7">
    <source>
        <dbReference type="PROSITE" id="PS50174"/>
    </source>
</evidence>
<name>X6N127_RETFI</name>
<dbReference type="GO" id="GO:0005634">
    <property type="term" value="C:nucleus"/>
    <property type="evidence" value="ECO:0007669"/>
    <property type="project" value="UniProtKB-SubCell"/>
</dbReference>
<sequence>MVPINQSLELHVILKANDDVLFNNSMKGKRQHETDVEELIANGQIKVKRDNTHPKLWYKGKIIEQEKDNPSFYRIQKCEDFKIFYIHKNHILSFSCIPENPCRSNRKSSLYSNHTNNNNNNEIDISINDGDSNNVVVDVISLLSPTPVSSEYCAWMKHTSRFGMKYLEKYGYKYGRGIGKGQDGQRSPVPVHIFSKNSGLGFNKHDIRSLDDIQCAMRARAEEKKKCKRNGSKRDISLRNNNNIIVLISSPKNIIPCFTC</sequence>
<keyword evidence="8" id="KW-0648">Protein biosynthesis</keyword>
<dbReference type="PANTHER" id="PTHR46297">
    <property type="entry name" value="ZINC FINGER CCCH-TYPE WITH G PATCH DOMAIN-CONTAINING PROTEIN"/>
    <property type="match status" value="1"/>
</dbReference>
<evidence type="ECO:0000313" key="9">
    <source>
        <dbReference type="Proteomes" id="UP000023152"/>
    </source>
</evidence>
<dbReference type="Pfam" id="PF01585">
    <property type="entry name" value="G-patch"/>
    <property type="match status" value="1"/>
</dbReference>
<evidence type="ECO:0000256" key="3">
    <source>
        <dbReference type="ARBA" id="ARBA00022771"/>
    </source>
</evidence>
<dbReference type="AlphaFoldDB" id="X6N127"/>
<keyword evidence="9" id="KW-1185">Reference proteome</keyword>
<keyword evidence="8" id="KW-0808">Transferase</keyword>
<proteinExistence type="predicted"/>
<evidence type="ECO:0000256" key="5">
    <source>
        <dbReference type="ARBA" id="ARBA00023125"/>
    </source>
</evidence>
<evidence type="ECO:0000256" key="6">
    <source>
        <dbReference type="ARBA" id="ARBA00023242"/>
    </source>
</evidence>
<dbReference type="PANTHER" id="PTHR46297:SF1">
    <property type="entry name" value="ZINC FINGER CCCH-TYPE WITH G PATCH DOMAIN-CONTAINING PROTEIN"/>
    <property type="match status" value="1"/>
</dbReference>
<feature type="domain" description="G-patch" evidence="7">
    <location>
        <begin position="159"/>
        <end position="205"/>
    </location>
</feature>
<dbReference type="GO" id="GO:0016301">
    <property type="term" value="F:kinase activity"/>
    <property type="evidence" value="ECO:0007669"/>
    <property type="project" value="UniProtKB-KW"/>
</dbReference>
<evidence type="ECO:0000256" key="4">
    <source>
        <dbReference type="ARBA" id="ARBA00022833"/>
    </source>
</evidence>
<dbReference type="Proteomes" id="UP000023152">
    <property type="component" value="Unassembled WGS sequence"/>
</dbReference>
<evidence type="ECO:0000256" key="1">
    <source>
        <dbReference type="ARBA" id="ARBA00004123"/>
    </source>
</evidence>
<dbReference type="EMBL" id="ASPP01013689">
    <property type="protein sequence ID" value="ETO19409.1"/>
    <property type="molecule type" value="Genomic_DNA"/>
</dbReference>
<comment type="subcellular location">
    <subcellularLocation>
        <location evidence="1">Nucleus</location>
    </subcellularLocation>
</comment>
<evidence type="ECO:0000256" key="2">
    <source>
        <dbReference type="ARBA" id="ARBA00022723"/>
    </source>
</evidence>
<dbReference type="PROSITE" id="PS50174">
    <property type="entry name" value="G_PATCH"/>
    <property type="match status" value="1"/>
</dbReference>
<keyword evidence="2" id="KW-0479">Metal-binding</keyword>
<keyword evidence="8" id="KW-0396">Initiation factor</keyword>
<protein>
    <submittedName>
        <fullName evidence="8">Eukaryotic translation initiation factor 2 alpha kinase</fullName>
    </submittedName>
</protein>
<dbReference type="GO" id="GO:0001227">
    <property type="term" value="F:DNA-binding transcription repressor activity, RNA polymerase II-specific"/>
    <property type="evidence" value="ECO:0007669"/>
    <property type="project" value="TreeGrafter"/>
</dbReference>
<dbReference type="GO" id="GO:0003743">
    <property type="term" value="F:translation initiation factor activity"/>
    <property type="evidence" value="ECO:0007669"/>
    <property type="project" value="UniProtKB-KW"/>
</dbReference>
<keyword evidence="3" id="KW-0863">Zinc-finger</keyword>
<comment type="caution">
    <text evidence="8">The sequence shown here is derived from an EMBL/GenBank/DDBJ whole genome shotgun (WGS) entry which is preliminary data.</text>
</comment>
<keyword evidence="5" id="KW-0238">DNA-binding</keyword>
<keyword evidence="6" id="KW-0539">Nucleus</keyword>
<dbReference type="GO" id="GO:0008270">
    <property type="term" value="F:zinc ion binding"/>
    <property type="evidence" value="ECO:0007669"/>
    <property type="project" value="UniProtKB-KW"/>
</dbReference>
<gene>
    <name evidence="8" type="ORF">RFI_17821</name>
</gene>
<organism evidence="8 9">
    <name type="scientific">Reticulomyxa filosa</name>
    <dbReference type="NCBI Taxonomy" id="46433"/>
    <lineage>
        <taxon>Eukaryota</taxon>
        <taxon>Sar</taxon>
        <taxon>Rhizaria</taxon>
        <taxon>Retaria</taxon>
        <taxon>Foraminifera</taxon>
        <taxon>Monothalamids</taxon>
        <taxon>Reticulomyxidae</taxon>
        <taxon>Reticulomyxa</taxon>
    </lineage>
</organism>